<dbReference type="EMBL" id="LLXH01000116">
    <property type="protein sequence ID" value="PKC72702.1"/>
    <property type="molecule type" value="Genomic_DNA"/>
</dbReference>
<dbReference type="VEuPathDB" id="FungiDB:FUN_003859"/>
<dbReference type="VEuPathDB" id="FungiDB:RhiirFUN_006007"/>
<reference evidence="1 2" key="1">
    <citation type="submission" date="2017-10" db="EMBL/GenBank/DDBJ databases">
        <title>Extensive intraspecific genome diversity in a model arbuscular mycorrhizal fungus.</title>
        <authorList>
            <person name="Chen E.C.H."/>
            <person name="Morin E."/>
            <person name="Baudet D."/>
            <person name="Noel J."/>
            <person name="Ndikumana S."/>
            <person name="Charron P."/>
            <person name="St-Onge C."/>
            <person name="Giorgi J."/>
            <person name="Grigoriev I.V."/>
            <person name="Roux C."/>
            <person name="Martin F.M."/>
            <person name="Corradi N."/>
        </authorList>
    </citation>
    <scope>NUCLEOTIDE SEQUENCE [LARGE SCALE GENOMIC DNA]</scope>
    <source>
        <strain evidence="1 2">A1</strain>
    </source>
</reference>
<evidence type="ECO:0000313" key="2">
    <source>
        <dbReference type="Proteomes" id="UP000232688"/>
    </source>
</evidence>
<dbReference type="Proteomes" id="UP000232688">
    <property type="component" value="Unassembled WGS sequence"/>
</dbReference>
<dbReference type="VEuPathDB" id="FungiDB:RhiirA1_452032"/>
<dbReference type="AlphaFoldDB" id="A0A2N0SAY0"/>
<gene>
    <name evidence="1" type="ORF">RhiirA1_452032</name>
</gene>
<evidence type="ECO:0000313" key="1">
    <source>
        <dbReference type="EMBL" id="PKC72702.1"/>
    </source>
</evidence>
<organism evidence="1 2">
    <name type="scientific">Rhizophagus irregularis</name>
    <dbReference type="NCBI Taxonomy" id="588596"/>
    <lineage>
        <taxon>Eukaryota</taxon>
        <taxon>Fungi</taxon>
        <taxon>Fungi incertae sedis</taxon>
        <taxon>Mucoromycota</taxon>
        <taxon>Glomeromycotina</taxon>
        <taxon>Glomeromycetes</taxon>
        <taxon>Glomerales</taxon>
        <taxon>Glomeraceae</taxon>
        <taxon>Rhizophagus</taxon>
    </lineage>
</organism>
<sequence length="211" mass="24779">MLIDLTRMKRPTYITVDKRSWRASIRQPVQPDLASFFGDIMNEYEKVINDIDELRLKFYEMWGKYCDKVIYSDEKDVFLDDSNCGTRIETFRDSNYDTVWANSESLSSKDYRSTYGRSQGKKPDPTIYRIIEKGELAIFCQDGINNILLCENEPGVQTFGGHICEGYIYFCMMDLEYDGIYRFFQLSEIKIAQKLSEFNLMRKLILEAVVL</sequence>
<comment type="caution">
    <text evidence="1">The sequence shown here is derived from an EMBL/GenBank/DDBJ whole genome shotgun (WGS) entry which is preliminary data.</text>
</comment>
<name>A0A2N0SAY0_9GLOM</name>
<reference evidence="1 2" key="2">
    <citation type="submission" date="2017-10" db="EMBL/GenBank/DDBJ databases">
        <title>Genome analyses suggest a sexual origin of heterokaryosis in a supposedly ancient asexual fungus.</title>
        <authorList>
            <person name="Corradi N."/>
            <person name="Sedzielewska K."/>
            <person name="Noel J."/>
            <person name="Charron P."/>
            <person name="Farinelli L."/>
            <person name="Marton T."/>
            <person name="Kruger M."/>
            <person name="Pelin A."/>
            <person name="Brachmann A."/>
            <person name="Corradi N."/>
        </authorList>
    </citation>
    <scope>NUCLEOTIDE SEQUENCE [LARGE SCALE GENOMIC DNA]</scope>
    <source>
        <strain evidence="1 2">A1</strain>
    </source>
</reference>
<proteinExistence type="predicted"/>
<accession>A0A2N0SAY0</accession>
<protein>
    <submittedName>
        <fullName evidence="1">Uncharacterized protein</fullName>
    </submittedName>
</protein>